<proteinExistence type="predicted"/>
<protein>
    <submittedName>
        <fullName evidence="2">Uncharacterized protein</fullName>
    </submittedName>
</protein>
<gene>
    <name evidence="2" type="ORF">GCM10010302_10280</name>
</gene>
<reference evidence="2 3" key="1">
    <citation type="journal article" date="2019" name="Int. J. Syst. Evol. Microbiol.">
        <title>The Global Catalogue of Microorganisms (GCM) 10K type strain sequencing project: providing services to taxonomists for standard genome sequencing and annotation.</title>
        <authorList>
            <consortium name="The Broad Institute Genomics Platform"/>
            <consortium name="The Broad Institute Genome Sequencing Center for Infectious Disease"/>
            <person name="Wu L."/>
            <person name="Ma J."/>
        </authorList>
    </citation>
    <scope>NUCLEOTIDE SEQUENCE [LARGE SCALE GENOMIC DNA]</scope>
    <source>
        <strain evidence="2 3">JCM 4505</strain>
    </source>
</reference>
<keyword evidence="3" id="KW-1185">Reference proteome</keyword>
<accession>A0ABN0V4A1</accession>
<evidence type="ECO:0000313" key="3">
    <source>
        <dbReference type="Proteomes" id="UP001501867"/>
    </source>
</evidence>
<name>A0ABN0V4A1_9ACTN</name>
<sequence length="42" mass="4671">MRTLLNRLVTALTRPPHPSVRPALPAQDGRARLPAVLRSPHH</sequence>
<feature type="region of interest" description="Disordered" evidence="1">
    <location>
        <begin position="9"/>
        <end position="42"/>
    </location>
</feature>
<dbReference type="EMBL" id="BAAABV010000009">
    <property type="protein sequence ID" value="GAA0274644.1"/>
    <property type="molecule type" value="Genomic_DNA"/>
</dbReference>
<organism evidence="2 3">
    <name type="scientific">Streptomyces polychromogenes</name>
    <dbReference type="NCBI Taxonomy" id="67342"/>
    <lineage>
        <taxon>Bacteria</taxon>
        <taxon>Bacillati</taxon>
        <taxon>Actinomycetota</taxon>
        <taxon>Actinomycetes</taxon>
        <taxon>Kitasatosporales</taxon>
        <taxon>Streptomycetaceae</taxon>
        <taxon>Streptomyces</taxon>
    </lineage>
</organism>
<evidence type="ECO:0000256" key="1">
    <source>
        <dbReference type="SAM" id="MobiDB-lite"/>
    </source>
</evidence>
<comment type="caution">
    <text evidence="2">The sequence shown here is derived from an EMBL/GenBank/DDBJ whole genome shotgun (WGS) entry which is preliminary data.</text>
</comment>
<evidence type="ECO:0000313" key="2">
    <source>
        <dbReference type="EMBL" id="GAA0274644.1"/>
    </source>
</evidence>
<dbReference type="RefSeq" id="WP_344153075.1">
    <property type="nucleotide sequence ID" value="NZ_BAAABV010000009.1"/>
</dbReference>
<dbReference type="Proteomes" id="UP001501867">
    <property type="component" value="Unassembled WGS sequence"/>
</dbReference>